<evidence type="ECO:0000256" key="1">
    <source>
        <dbReference type="SAM" id="MobiDB-lite"/>
    </source>
</evidence>
<feature type="compositionally biased region" description="Basic and acidic residues" evidence="1">
    <location>
        <begin position="281"/>
        <end position="290"/>
    </location>
</feature>
<dbReference type="GO" id="GO:0051983">
    <property type="term" value="P:regulation of chromosome segregation"/>
    <property type="evidence" value="ECO:0007669"/>
    <property type="project" value="TreeGrafter"/>
</dbReference>
<feature type="compositionally biased region" description="Low complexity" evidence="1">
    <location>
        <begin position="587"/>
        <end position="601"/>
    </location>
</feature>
<comment type="caution">
    <text evidence="2">The sequence shown here is derived from an EMBL/GenBank/DDBJ whole genome shotgun (WGS) entry which is preliminary data.</text>
</comment>
<dbReference type="GO" id="GO:0007088">
    <property type="term" value="P:regulation of mitotic nuclear division"/>
    <property type="evidence" value="ECO:0007669"/>
    <property type="project" value="TreeGrafter"/>
</dbReference>
<feature type="region of interest" description="Disordered" evidence="1">
    <location>
        <begin position="270"/>
        <end position="297"/>
    </location>
</feature>
<dbReference type="EMBL" id="JANBPY010002964">
    <property type="protein sequence ID" value="KAJ1953134.1"/>
    <property type="molecule type" value="Genomic_DNA"/>
</dbReference>
<feature type="region of interest" description="Disordered" evidence="1">
    <location>
        <begin position="613"/>
        <end position="696"/>
    </location>
</feature>
<dbReference type="PANTHER" id="PTHR21603:SF16">
    <property type="entry name" value="CELL DIVISION CYCLE-ASSOCIATED PROTEIN 2"/>
    <property type="match status" value="1"/>
</dbReference>
<reference evidence="2" key="1">
    <citation type="submission" date="2022-07" db="EMBL/GenBank/DDBJ databases">
        <title>Phylogenomic reconstructions and comparative analyses of Kickxellomycotina fungi.</title>
        <authorList>
            <person name="Reynolds N.K."/>
            <person name="Stajich J.E."/>
            <person name="Barry K."/>
            <person name="Grigoriev I.V."/>
            <person name="Crous P."/>
            <person name="Smith M.E."/>
        </authorList>
    </citation>
    <scope>NUCLEOTIDE SEQUENCE</scope>
    <source>
        <strain evidence="2">RSA 1196</strain>
    </source>
</reference>
<gene>
    <name evidence="2" type="ORF">IWQ62_006068</name>
</gene>
<feature type="region of interest" description="Disordered" evidence="1">
    <location>
        <begin position="376"/>
        <end position="414"/>
    </location>
</feature>
<evidence type="ECO:0000313" key="3">
    <source>
        <dbReference type="Proteomes" id="UP001150925"/>
    </source>
</evidence>
<feature type="compositionally biased region" description="Acidic residues" evidence="1">
    <location>
        <begin position="614"/>
        <end position="623"/>
    </location>
</feature>
<proteinExistence type="predicted"/>
<feature type="non-terminal residue" evidence="2">
    <location>
        <position position="696"/>
    </location>
</feature>
<feature type="compositionally biased region" description="Polar residues" evidence="1">
    <location>
        <begin position="535"/>
        <end position="545"/>
    </location>
</feature>
<feature type="region of interest" description="Disordered" evidence="1">
    <location>
        <begin position="530"/>
        <end position="601"/>
    </location>
</feature>
<feature type="compositionally biased region" description="Polar residues" evidence="1">
    <location>
        <begin position="183"/>
        <end position="210"/>
    </location>
</feature>
<feature type="compositionally biased region" description="Low complexity" evidence="1">
    <location>
        <begin position="148"/>
        <end position="163"/>
    </location>
</feature>
<feature type="compositionally biased region" description="Polar residues" evidence="1">
    <location>
        <begin position="137"/>
        <end position="147"/>
    </location>
</feature>
<dbReference type="GO" id="GO:0005634">
    <property type="term" value="C:nucleus"/>
    <property type="evidence" value="ECO:0007669"/>
    <property type="project" value="TreeGrafter"/>
</dbReference>
<sequence length="696" mass="74081">LSPEVFDKSAPPATPLIRGRPTSLNKRATPSVKAVSEHPVRVRQLSVQNLGFSSTSKAIPTTPTHREISRLDSAVSNLQTKLTNAAPVSQAKDKVGSLGYRTQPEMPQQTPEDPLFTSIDSNIVREIVDDFYDDPTPDQSSQEGNHQLTPTPLPEDLLTRDTPSLQRVGLGTPLLPLGEKSVDGTSGQASPLDNRAPVNNTTGSICTPSSGPSYVGVRELLKTPKKPNSHHNLLADSSRGLGIRKMLQTPPCAQASDSPLAELKHLWATPKPVTPPAIPDEPTRQDHPSEADTLEASPSKVIVANGAVCDQQVSSADGTAGECGTMELPVSSVQAIASTPSVEKISSPAVTQTTQVLPTDKVSWGVVTPRVLDSWPVPAKDKSHSSAEPGTLSSQASTTTVEHCTPKQSPESTNFSGMAQMLKTPGPSTAQKLHGIKEMFQTPCHRSNTLTSDVPPNPQSSPKPQRTVHLTPGGSNKLVNRTGTQHTAGNEDWTGVRQLFRTPVQPPRPWYDLASGSSIRQLLKTPRVDGWSEPLDSSNHSTPVNRQAYGSPLAGHADPKDKTPTAAGKDNTVTEGHGLDAEQRGCSISPVVRVPRSPNRRQTVAWAHCPVGEDVSDVDDSEGSDSTHARGHSALGTRQQKEQPGSTADAVGYSDSGVYGLRRKTLDPSVLPNRPTLALSQESDTGALEYSPDIDG</sequence>
<feature type="non-terminal residue" evidence="2">
    <location>
        <position position="1"/>
    </location>
</feature>
<feature type="compositionally biased region" description="Polar residues" evidence="1">
    <location>
        <begin position="386"/>
        <end position="414"/>
    </location>
</feature>
<evidence type="ECO:0000313" key="2">
    <source>
        <dbReference type="EMBL" id="KAJ1953134.1"/>
    </source>
</evidence>
<keyword evidence="3" id="KW-1185">Reference proteome</keyword>
<dbReference type="GO" id="GO:0005694">
    <property type="term" value="C:chromosome"/>
    <property type="evidence" value="ECO:0007669"/>
    <property type="project" value="TreeGrafter"/>
</dbReference>
<feature type="region of interest" description="Disordered" evidence="1">
    <location>
        <begin position="131"/>
        <end position="210"/>
    </location>
</feature>
<feature type="region of interest" description="Disordered" evidence="1">
    <location>
        <begin position="446"/>
        <end position="489"/>
    </location>
</feature>
<feature type="compositionally biased region" description="Polar residues" evidence="1">
    <location>
        <begin position="636"/>
        <end position="646"/>
    </location>
</feature>
<feature type="compositionally biased region" description="Polar residues" evidence="1">
    <location>
        <begin position="473"/>
        <end position="488"/>
    </location>
</feature>
<dbReference type="Proteomes" id="UP001150925">
    <property type="component" value="Unassembled WGS sequence"/>
</dbReference>
<feature type="region of interest" description="Disordered" evidence="1">
    <location>
        <begin position="1"/>
        <end position="37"/>
    </location>
</feature>
<name>A0A9W8AL16_9FUNG</name>
<dbReference type="AlphaFoldDB" id="A0A9W8AL16"/>
<accession>A0A9W8AL16</accession>
<organism evidence="2 3">
    <name type="scientific">Dispira parvispora</name>
    <dbReference type="NCBI Taxonomy" id="1520584"/>
    <lineage>
        <taxon>Eukaryota</taxon>
        <taxon>Fungi</taxon>
        <taxon>Fungi incertae sedis</taxon>
        <taxon>Zoopagomycota</taxon>
        <taxon>Kickxellomycotina</taxon>
        <taxon>Dimargaritomycetes</taxon>
        <taxon>Dimargaritales</taxon>
        <taxon>Dimargaritaceae</taxon>
        <taxon>Dispira</taxon>
    </lineage>
</organism>
<protein>
    <submittedName>
        <fullName evidence="2">Uncharacterized protein</fullName>
    </submittedName>
</protein>
<dbReference type="OrthoDB" id="6288785at2759"/>
<dbReference type="PANTHER" id="PTHR21603">
    <property type="entry name" value="ANTIGEN KI-67-LIKE PROTEIN"/>
    <property type="match status" value="1"/>
</dbReference>